<evidence type="ECO:0000313" key="1">
    <source>
        <dbReference type="EMBL" id="MBB4481342.1"/>
    </source>
</evidence>
<evidence type="ECO:0000313" key="3">
    <source>
        <dbReference type="Proteomes" id="UP000523431"/>
    </source>
</evidence>
<name>A0A7W6VDW8_RHIET</name>
<dbReference type="EMBL" id="JACIID010000008">
    <property type="protein sequence ID" value="MBB4537045.1"/>
    <property type="molecule type" value="Genomic_DNA"/>
</dbReference>
<comment type="caution">
    <text evidence="1">The sequence shown here is derived from an EMBL/GenBank/DDBJ whole genome shotgun (WGS) entry which is preliminary data.</text>
</comment>
<protein>
    <submittedName>
        <fullName evidence="1">Uncharacterized protein</fullName>
    </submittedName>
</protein>
<accession>A0A7W6VDW8</accession>
<evidence type="ECO:0000313" key="4">
    <source>
        <dbReference type="Proteomes" id="UP000557344"/>
    </source>
</evidence>
<dbReference type="AlphaFoldDB" id="A0A7W6VDW8"/>
<dbReference type="EMBL" id="JACIHU010000008">
    <property type="protein sequence ID" value="MBB4481342.1"/>
    <property type="molecule type" value="Genomic_DNA"/>
</dbReference>
<organism evidence="1 4">
    <name type="scientific">Rhizobium etli</name>
    <dbReference type="NCBI Taxonomy" id="29449"/>
    <lineage>
        <taxon>Bacteria</taxon>
        <taxon>Pseudomonadati</taxon>
        <taxon>Pseudomonadota</taxon>
        <taxon>Alphaproteobacteria</taxon>
        <taxon>Hyphomicrobiales</taxon>
        <taxon>Rhizobiaceae</taxon>
        <taxon>Rhizobium/Agrobacterium group</taxon>
        <taxon>Rhizobium</taxon>
    </lineage>
</organism>
<evidence type="ECO:0000313" key="2">
    <source>
        <dbReference type="EMBL" id="MBB4537045.1"/>
    </source>
</evidence>
<dbReference type="Proteomes" id="UP000557344">
    <property type="component" value="Unassembled WGS sequence"/>
</dbReference>
<dbReference type="Proteomes" id="UP000523431">
    <property type="component" value="Unassembled WGS sequence"/>
</dbReference>
<sequence>MPHTRSHFYLRDIDATAWLEFAALRHYLLTR</sequence>
<gene>
    <name evidence="1" type="ORF">GGE46_003938</name>
    <name evidence="2" type="ORF">GGE57_003809</name>
</gene>
<proteinExistence type="predicted"/>
<reference evidence="3 4" key="1">
    <citation type="submission" date="2020-08" db="EMBL/GenBank/DDBJ databases">
        <title>Genomic Encyclopedia of Type Strains, Phase IV (KMG-V): Genome sequencing to study the core and pangenomes of soil and plant-associated prokaryotes.</title>
        <authorList>
            <person name="Whitman W."/>
        </authorList>
    </citation>
    <scope>NUCLEOTIDE SEQUENCE [LARGE SCALE GENOMIC DNA]</scope>
    <source>
        <strain evidence="1 4">SEMIA 471</strain>
        <strain evidence="2 3">SEMIA 489</strain>
    </source>
</reference>